<evidence type="ECO:0000313" key="3">
    <source>
        <dbReference type="Proteomes" id="UP001501337"/>
    </source>
</evidence>
<comment type="caution">
    <text evidence="2">The sequence shown here is derived from an EMBL/GenBank/DDBJ whole genome shotgun (WGS) entry which is preliminary data.</text>
</comment>
<organism evidence="2 3">
    <name type="scientific">Allohahella marinimesophila</name>
    <dbReference type="NCBI Taxonomy" id="1054972"/>
    <lineage>
        <taxon>Bacteria</taxon>
        <taxon>Pseudomonadati</taxon>
        <taxon>Pseudomonadota</taxon>
        <taxon>Gammaproteobacteria</taxon>
        <taxon>Oceanospirillales</taxon>
        <taxon>Hahellaceae</taxon>
        <taxon>Allohahella</taxon>
    </lineage>
</organism>
<dbReference type="Proteomes" id="UP001501337">
    <property type="component" value="Unassembled WGS sequence"/>
</dbReference>
<keyword evidence="2" id="KW-0378">Hydrolase</keyword>
<dbReference type="InterPro" id="IPR029058">
    <property type="entry name" value="AB_hydrolase_fold"/>
</dbReference>
<proteinExistence type="predicted"/>
<dbReference type="Pfam" id="PF01738">
    <property type="entry name" value="DLH"/>
    <property type="match status" value="1"/>
</dbReference>
<dbReference type="Gene3D" id="3.40.50.1820">
    <property type="entry name" value="alpha/beta hydrolase"/>
    <property type="match status" value="1"/>
</dbReference>
<feature type="domain" description="Dienelactone hydrolase" evidence="1">
    <location>
        <begin position="13"/>
        <end position="228"/>
    </location>
</feature>
<dbReference type="InterPro" id="IPR051049">
    <property type="entry name" value="Dienelactone_hydrolase-like"/>
</dbReference>
<dbReference type="PANTHER" id="PTHR46623:SF6">
    <property type="entry name" value="ALPHA_BETA-HYDROLASES SUPERFAMILY PROTEIN"/>
    <property type="match status" value="1"/>
</dbReference>
<evidence type="ECO:0000259" key="1">
    <source>
        <dbReference type="Pfam" id="PF01738"/>
    </source>
</evidence>
<accession>A0ABP7P3V3</accession>
<keyword evidence="3" id="KW-1185">Reference proteome</keyword>
<dbReference type="RefSeq" id="WP_344805139.1">
    <property type="nucleotide sequence ID" value="NZ_BAABBO010000007.1"/>
</dbReference>
<sequence>MNMQITADDGHRFDAYAVAPDTRSRRPALILLQEIFGVNHEMRRLTEKYAQLGYHAVCPDLFSRLEPNIQLTDNTDEEWQQAFDYMNRFDIDRGIKDVQACISQVRELPGCNGRVGAVGFCLGGKLAYLTASRTDIDASTGYYGVALETLLDERENIKSPLMLHFAELDGFSSRDAREKVFASLATRSHIDLHLYKGVDHAFARHGGQNYDAQQAEIANERTAVFLDRALV</sequence>
<name>A0ABP7P3V3_9GAMM</name>
<dbReference type="InterPro" id="IPR002925">
    <property type="entry name" value="Dienelactn_hydro"/>
</dbReference>
<dbReference type="EMBL" id="BAABBO010000007">
    <property type="protein sequence ID" value="GAA3958659.1"/>
    <property type="molecule type" value="Genomic_DNA"/>
</dbReference>
<reference evidence="3" key="1">
    <citation type="journal article" date="2019" name="Int. J. Syst. Evol. Microbiol.">
        <title>The Global Catalogue of Microorganisms (GCM) 10K type strain sequencing project: providing services to taxonomists for standard genome sequencing and annotation.</title>
        <authorList>
            <consortium name="The Broad Institute Genomics Platform"/>
            <consortium name="The Broad Institute Genome Sequencing Center for Infectious Disease"/>
            <person name="Wu L."/>
            <person name="Ma J."/>
        </authorList>
    </citation>
    <scope>NUCLEOTIDE SEQUENCE [LARGE SCALE GENOMIC DNA]</scope>
    <source>
        <strain evidence="3">JCM 17555</strain>
    </source>
</reference>
<evidence type="ECO:0000313" key="2">
    <source>
        <dbReference type="EMBL" id="GAA3958659.1"/>
    </source>
</evidence>
<dbReference type="SUPFAM" id="SSF53474">
    <property type="entry name" value="alpha/beta-Hydrolases"/>
    <property type="match status" value="1"/>
</dbReference>
<dbReference type="GO" id="GO:0016787">
    <property type="term" value="F:hydrolase activity"/>
    <property type="evidence" value="ECO:0007669"/>
    <property type="project" value="UniProtKB-KW"/>
</dbReference>
<protein>
    <submittedName>
        <fullName evidence="2">Dienelactone hydrolase family protein</fullName>
    </submittedName>
</protein>
<gene>
    <name evidence="2" type="ORF">GCM10022278_16290</name>
</gene>
<dbReference type="PANTHER" id="PTHR46623">
    <property type="entry name" value="CARBOXYMETHYLENEBUTENOLIDASE-RELATED"/>
    <property type="match status" value="1"/>
</dbReference>